<feature type="region of interest" description="Disordered" evidence="1">
    <location>
        <begin position="27"/>
        <end position="49"/>
    </location>
</feature>
<dbReference type="AlphaFoldDB" id="A0A1H8DCD0"/>
<reference evidence="3" key="1">
    <citation type="submission" date="2016-10" db="EMBL/GenBank/DDBJ databases">
        <authorList>
            <person name="Varghese N."/>
            <person name="Submissions S."/>
        </authorList>
    </citation>
    <scope>NUCLEOTIDE SEQUENCE [LARGE SCALE GENOMIC DNA]</scope>
    <source>
        <strain evidence="3">IBRC-M 10043</strain>
    </source>
</reference>
<dbReference type="EMBL" id="FOCX01000001">
    <property type="protein sequence ID" value="SEN04765.1"/>
    <property type="molecule type" value="Genomic_DNA"/>
</dbReference>
<evidence type="ECO:0000313" key="2">
    <source>
        <dbReference type="EMBL" id="SEN04765.1"/>
    </source>
</evidence>
<keyword evidence="3" id="KW-1185">Reference proteome</keyword>
<accession>A0A1H8DCD0</accession>
<protein>
    <submittedName>
        <fullName evidence="2">Uncharacterized protein</fullName>
    </submittedName>
</protein>
<proteinExistence type="predicted"/>
<sequence length="49" mass="5360">MSDGRQVGYRCIAPGCGNVEDNLPDHHRHLADADHPDHGETVVDLPADR</sequence>
<feature type="compositionally biased region" description="Basic and acidic residues" evidence="1">
    <location>
        <begin position="30"/>
        <end position="49"/>
    </location>
</feature>
<organism evidence="2 3">
    <name type="scientific">Halorientalis persicus</name>
    <dbReference type="NCBI Taxonomy" id="1367881"/>
    <lineage>
        <taxon>Archaea</taxon>
        <taxon>Methanobacteriati</taxon>
        <taxon>Methanobacteriota</taxon>
        <taxon>Stenosarchaea group</taxon>
        <taxon>Halobacteria</taxon>
        <taxon>Halobacteriales</taxon>
        <taxon>Haloarculaceae</taxon>
        <taxon>Halorientalis</taxon>
    </lineage>
</organism>
<evidence type="ECO:0000313" key="3">
    <source>
        <dbReference type="Proteomes" id="UP000198775"/>
    </source>
</evidence>
<dbReference type="Proteomes" id="UP000198775">
    <property type="component" value="Unassembled WGS sequence"/>
</dbReference>
<gene>
    <name evidence="2" type="ORF">SAMN05216388_1001241</name>
</gene>
<dbReference type="RefSeq" id="WP_170845293.1">
    <property type="nucleotide sequence ID" value="NZ_FOCX01000001.1"/>
</dbReference>
<evidence type="ECO:0000256" key="1">
    <source>
        <dbReference type="SAM" id="MobiDB-lite"/>
    </source>
</evidence>
<name>A0A1H8DCD0_9EURY</name>